<accession>A0ABR6VKN5</accession>
<dbReference type="PROSITE" id="PS00101">
    <property type="entry name" value="HEXAPEP_TRANSFERASES"/>
    <property type="match status" value="1"/>
</dbReference>
<dbReference type="Pfam" id="PF12464">
    <property type="entry name" value="Mac"/>
    <property type="match status" value="1"/>
</dbReference>
<gene>
    <name evidence="5" type="ORF">H8J70_10745</name>
</gene>
<dbReference type="SMART" id="SM01266">
    <property type="entry name" value="Mac"/>
    <property type="match status" value="1"/>
</dbReference>
<dbReference type="Pfam" id="PF00132">
    <property type="entry name" value="Hexapep"/>
    <property type="match status" value="1"/>
</dbReference>
<dbReference type="InterPro" id="IPR024688">
    <property type="entry name" value="Mac_dom"/>
</dbReference>
<dbReference type="PANTHER" id="PTHR23416:SF23">
    <property type="entry name" value="ACETYLTRANSFERASE C18B11.09C-RELATED"/>
    <property type="match status" value="1"/>
</dbReference>
<evidence type="ECO:0000256" key="2">
    <source>
        <dbReference type="ARBA" id="ARBA00022679"/>
    </source>
</evidence>
<dbReference type="CDD" id="cd03357">
    <property type="entry name" value="LbH_MAT_GAT"/>
    <property type="match status" value="1"/>
</dbReference>
<evidence type="ECO:0000313" key="5">
    <source>
        <dbReference type="EMBL" id="MBC3537718.1"/>
    </source>
</evidence>
<dbReference type="SUPFAM" id="SSF51161">
    <property type="entry name" value="Trimeric LpxA-like enzymes"/>
    <property type="match status" value="1"/>
</dbReference>
<name>A0ABR6VKN5_9FIRM</name>
<proteinExistence type="inferred from homology"/>
<dbReference type="EMBL" id="JACOGK010000038">
    <property type="protein sequence ID" value="MBC3537718.1"/>
    <property type="molecule type" value="Genomic_DNA"/>
</dbReference>
<keyword evidence="3" id="KW-0677">Repeat</keyword>
<evidence type="ECO:0000256" key="3">
    <source>
        <dbReference type="ARBA" id="ARBA00022737"/>
    </source>
</evidence>
<reference evidence="5 6" key="1">
    <citation type="submission" date="2020-08" db="EMBL/GenBank/DDBJ databases">
        <authorList>
            <person name="Liu C."/>
            <person name="Sun Q."/>
        </authorList>
    </citation>
    <scope>NUCLEOTIDE SEQUENCE [LARGE SCALE GENOMIC DNA]</scope>
    <source>
        <strain evidence="5 6">NSJ-59</strain>
    </source>
</reference>
<evidence type="ECO:0000256" key="1">
    <source>
        <dbReference type="ARBA" id="ARBA00007274"/>
    </source>
</evidence>
<keyword evidence="6" id="KW-1185">Reference proteome</keyword>
<dbReference type="InterPro" id="IPR018357">
    <property type="entry name" value="Hexapep_transf_CS"/>
</dbReference>
<feature type="domain" description="Maltose/galactoside acetyltransferase" evidence="4">
    <location>
        <begin position="6"/>
        <end position="60"/>
    </location>
</feature>
<dbReference type="InterPro" id="IPR051159">
    <property type="entry name" value="Hexapeptide_acetyltransf"/>
</dbReference>
<dbReference type="Gene3D" id="2.160.10.10">
    <property type="entry name" value="Hexapeptide repeat proteins"/>
    <property type="match status" value="1"/>
</dbReference>
<sequence>MSMTELEKLQAGLPYDVNDPEVNARKLSAATGCARLEAIPVTDAAAKDAAIRDLFGSVGKNPNILPGFYCDNGKNIFVGDEFLANYRVTILDIAPVRMGNNVWIGPGSLLSTVNHPLSRDGRRKHLGIAKPIVIGDDVWIGGNVTIVAGVHIGNNVIVAAGAVVTKDVPDNTLVGGVPAKKIKDLPLTDE</sequence>
<protein>
    <submittedName>
        <fullName evidence="5">Sugar O-acetyltransferase</fullName>
    </submittedName>
</protein>
<dbReference type="PANTHER" id="PTHR23416">
    <property type="entry name" value="SIALIC ACID SYNTHASE-RELATED"/>
    <property type="match status" value="1"/>
</dbReference>
<evidence type="ECO:0000313" key="6">
    <source>
        <dbReference type="Proteomes" id="UP000606870"/>
    </source>
</evidence>
<organism evidence="5 6">
    <name type="scientific">Megasphaera hominis</name>
    <dbReference type="NCBI Taxonomy" id="159836"/>
    <lineage>
        <taxon>Bacteria</taxon>
        <taxon>Bacillati</taxon>
        <taxon>Bacillota</taxon>
        <taxon>Negativicutes</taxon>
        <taxon>Veillonellales</taxon>
        <taxon>Veillonellaceae</taxon>
        <taxon>Megasphaera</taxon>
    </lineage>
</organism>
<comment type="similarity">
    <text evidence="1">Belongs to the transferase hexapeptide repeat family.</text>
</comment>
<comment type="caution">
    <text evidence="5">The sequence shown here is derived from an EMBL/GenBank/DDBJ whole genome shotgun (WGS) entry which is preliminary data.</text>
</comment>
<dbReference type="Proteomes" id="UP000606870">
    <property type="component" value="Unassembled WGS sequence"/>
</dbReference>
<evidence type="ECO:0000259" key="4">
    <source>
        <dbReference type="SMART" id="SM01266"/>
    </source>
</evidence>
<dbReference type="InterPro" id="IPR001451">
    <property type="entry name" value="Hexapep"/>
</dbReference>
<keyword evidence="2" id="KW-0808">Transferase</keyword>
<dbReference type="InterPro" id="IPR011004">
    <property type="entry name" value="Trimer_LpxA-like_sf"/>
</dbReference>